<dbReference type="HOGENOM" id="CLU_046439_0_0_1"/>
<dbReference type="KEGG" id="sla:SERLADRAFT_442543"/>
<feature type="compositionally biased region" description="Low complexity" evidence="1">
    <location>
        <begin position="199"/>
        <end position="209"/>
    </location>
</feature>
<dbReference type="GeneID" id="18815744"/>
<name>F8P9T0_SERL9</name>
<feature type="region of interest" description="Disordered" evidence="1">
    <location>
        <begin position="1"/>
        <end position="36"/>
    </location>
</feature>
<dbReference type="AlphaFoldDB" id="F8P9T0"/>
<reference evidence="2" key="1">
    <citation type="submission" date="2011-04" db="EMBL/GenBank/DDBJ databases">
        <title>Evolution of plant cell wall degrading machinery underlies the functional diversity of forest fungi.</title>
        <authorList>
            <consortium name="US DOE Joint Genome Institute (JGI-PGF)"/>
            <person name="Eastwood D.C."/>
            <person name="Floudas D."/>
            <person name="Binder M."/>
            <person name="Majcherczyk A."/>
            <person name="Schneider P."/>
            <person name="Aerts A."/>
            <person name="Asiegbu F.O."/>
            <person name="Baker S.E."/>
            <person name="Barry K."/>
            <person name="Bendiksby M."/>
            <person name="Blumentritt M."/>
            <person name="Coutinho P.M."/>
            <person name="Cullen D."/>
            <person name="Cullen D."/>
            <person name="Gathman A."/>
            <person name="Goodell B."/>
            <person name="Henrissat B."/>
            <person name="Ihrmark K."/>
            <person name="Kauserud H."/>
            <person name="Kohler A."/>
            <person name="LaButti K."/>
            <person name="Lapidus A."/>
            <person name="Lavin J.L."/>
            <person name="Lee Y.-H."/>
            <person name="Lindquist E."/>
            <person name="Lilly W."/>
            <person name="Lucas S."/>
            <person name="Morin E."/>
            <person name="Murat C."/>
            <person name="Oguiza J.A."/>
            <person name="Park J."/>
            <person name="Pisabarro A.G."/>
            <person name="Riley R."/>
            <person name="Rosling A."/>
            <person name="Salamov A."/>
            <person name="Schmidt O."/>
            <person name="Schmutz J."/>
            <person name="Skrede I."/>
            <person name="Stenlid J."/>
            <person name="Wiebenga A."/>
            <person name="Xie X."/>
            <person name="Kues U."/>
            <person name="Hibbett D.S."/>
            <person name="Hoffmeister D."/>
            <person name="Hogberg N."/>
            <person name="Martin F."/>
            <person name="Grigoriev I.V."/>
            <person name="Watkinson S.C."/>
        </authorList>
    </citation>
    <scope>NUCLEOTIDE SEQUENCE</scope>
    <source>
        <strain evidence="2">S7.9</strain>
    </source>
</reference>
<sequence length="279" mass="30816">MYTPSSSSQPRPILKRSQCAPPAHHRSLSADKLVHFPPSPTLTRTFSAHSSTAYDRSPIVVTPNSCALPERGCPGRTYTLEEERSSSPILMKKKVSNNGIHLHPRAVPPQQDPYVRPSHLHYHQNNADDDFERSPRSSSSLPPLIPDLSSSESDESDGFISPPPEAYHPSLVPAPSIPKPRSRGASIMSSVASMSEQGTPSTPTPLSFLPHPPSPDDAHKSRRRRQRDRSRERERERDSKYDVHAHEDRKSRASYKPLGLYQGFSACSIDDSAGCLGGF</sequence>
<feature type="compositionally biased region" description="Polar residues" evidence="1">
    <location>
        <begin position="1"/>
        <end position="10"/>
    </location>
</feature>
<dbReference type="RefSeq" id="XP_007323154.1">
    <property type="nucleotide sequence ID" value="XM_007323092.1"/>
</dbReference>
<evidence type="ECO:0000313" key="2">
    <source>
        <dbReference type="EMBL" id="EGO20409.1"/>
    </source>
</evidence>
<feature type="compositionally biased region" description="Low complexity" evidence="1">
    <location>
        <begin position="136"/>
        <end position="151"/>
    </location>
</feature>
<organism>
    <name type="scientific">Serpula lacrymans var. lacrymans (strain S7.9)</name>
    <name type="common">Dry rot fungus</name>
    <dbReference type="NCBI Taxonomy" id="578457"/>
    <lineage>
        <taxon>Eukaryota</taxon>
        <taxon>Fungi</taxon>
        <taxon>Dikarya</taxon>
        <taxon>Basidiomycota</taxon>
        <taxon>Agaricomycotina</taxon>
        <taxon>Agaricomycetes</taxon>
        <taxon>Agaricomycetidae</taxon>
        <taxon>Boletales</taxon>
        <taxon>Coniophorineae</taxon>
        <taxon>Serpulaceae</taxon>
        <taxon>Serpula</taxon>
    </lineage>
</organism>
<dbReference type="OrthoDB" id="3187054at2759"/>
<gene>
    <name evidence="2" type="ORF">SERLADRAFT_442543</name>
</gene>
<feature type="compositionally biased region" description="Polar residues" evidence="1">
    <location>
        <begin position="187"/>
        <end position="198"/>
    </location>
</feature>
<proteinExistence type="predicted"/>
<feature type="region of interest" description="Disordered" evidence="1">
    <location>
        <begin position="100"/>
        <end position="255"/>
    </location>
</feature>
<protein>
    <submittedName>
        <fullName evidence="2">Uncharacterized protein</fullName>
    </submittedName>
</protein>
<dbReference type="EMBL" id="GL945441">
    <property type="protein sequence ID" value="EGO20409.1"/>
    <property type="molecule type" value="Genomic_DNA"/>
</dbReference>
<accession>F8P9T0</accession>
<evidence type="ECO:0000256" key="1">
    <source>
        <dbReference type="SAM" id="MobiDB-lite"/>
    </source>
</evidence>
<feature type="compositionally biased region" description="Basic and acidic residues" evidence="1">
    <location>
        <begin position="229"/>
        <end position="251"/>
    </location>
</feature>
<dbReference type="Proteomes" id="UP000008064">
    <property type="component" value="Unassembled WGS sequence"/>
</dbReference>